<keyword evidence="5" id="KW-0732">Signal</keyword>
<keyword evidence="2 4" id="KW-0479">Metal-binding</keyword>
<dbReference type="Gene3D" id="1.10.760.10">
    <property type="entry name" value="Cytochrome c-like domain"/>
    <property type="match status" value="1"/>
</dbReference>
<dbReference type="GO" id="GO:0020037">
    <property type="term" value="F:heme binding"/>
    <property type="evidence" value="ECO:0007669"/>
    <property type="project" value="InterPro"/>
</dbReference>
<keyword evidence="1 4" id="KW-0349">Heme</keyword>
<dbReference type="SUPFAM" id="SSF46626">
    <property type="entry name" value="Cytochrome c"/>
    <property type="match status" value="2"/>
</dbReference>
<dbReference type="GO" id="GO:0046872">
    <property type="term" value="F:metal ion binding"/>
    <property type="evidence" value="ECO:0007669"/>
    <property type="project" value="UniProtKB-KW"/>
</dbReference>
<evidence type="ECO:0000256" key="4">
    <source>
        <dbReference type="PROSITE-ProRule" id="PRU00433"/>
    </source>
</evidence>
<dbReference type="Proteomes" id="UP000223913">
    <property type="component" value="Unassembled WGS sequence"/>
</dbReference>
<dbReference type="RefSeq" id="WP_099147963.1">
    <property type="nucleotide sequence ID" value="NZ_PDUD01000001.1"/>
</dbReference>
<comment type="caution">
    <text evidence="7">The sequence shown here is derived from an EMBL/GenBank/DDBJ whole genome shotgun (WGS) entry which is preliminary data.</text>
</comment>
<keyword evidence="3 4" id="KW-0408">Iron</keyword>
<dbReference type="EMBL" id="PDUD01000001">
    <property type="protein sequence ID" value="PHN08371.1"/>
    <property type="molecule type" value="Genomic_DNA"/>
</dbReference>
<accession>A0A2D0NIQ0</accession>
<organism evidence="7 8">
    <name type="scientific">Flavilitoribacter nigricans (strain ATCC 23147 / DSM 23189 / NBRC 102662 / NCIMB 1420 / SS-2)</name>
    <name type="common">Lewinella nigricans</name>
    <dbReference type="NCBI Taxonomy" id="1122177"/>
    <lineage>
        <taxon>Bacteria</taxon>
        <taxon>Pseudomonadati</taxon>
        <taxon>Bacteroidota</taxon>
        <taxon>Saprospiria</taxon>
        <taxon>Saprospirales</taxon>
        <taxon>Lewinellaceae</taxon>
        <taxon>Flavilitoribacter</taxon>
    </lineage>
</organism>
<evidence type="ECO:0000313" key="7">
    <source>
        <dbReference type="EMBL" id="PHN08371.1"/>
    </source>
</evidence>
<feature type="domain" description="Cytochrome c" evidence="6">
    <location>
        <begin position="291"/>
        <end position="462"/>
    </location>
</feature>
<evidence type="ECO:0000313" key="8">
    <source>
        <dbReference type="Proteomes" id="UP000223913"/>
    </source>
</evidence>
<keyword evidence="8" id="KW-1185">Reference proteome</keyword>
<evidence type="ECO:0000256" key="3">
    <source>
        <dbReference type="ARBA" id="ARBA00023004"/>
    </source>
</evidence>
<name>A0A2D0NIQ0_FLAN2</name>
<gene>
    <name evidence="7" type="ORF">CRP01_00220</name>
</gene>
<dbReference type="GO" id="GO:0009055">
    <property type="term" value="F:electron transfer activity"/>
    <property type="evidence" value="ECO:0007669"/>
    <property type="project" value="InterPro"/>
</dbReference>
<feature type="chain" id="PRO_5012880940" description="Cytochrome c domain-containing protein" evidence="5">
    <location>
        <begin position="21"/>
        <end position="462"/>
    </location>
</feature>
<evidence type="ECO:0000256" key="5">
    <source>
        <dbReference type="SAM" id="SignalP"/>
    </source>
</evidence>
<evidence type="ECO:0000256" key="1">
    <source>
        <dbReference type="ARBA" id="ARBA00022617"/>
    </source>
</evidence>
<dbReference type="PANTHER" id="PTHR30600:SF9">
    <property type="entry name" value="BLR7738 PROTEIN"/>
    <property type="match status" value="1"/>
</dbReference>
<sequence>MKKYLIFAFLVLLIACNTYKSPDYSYDKDIPWKVKQIEAGPQQTDGDAQAGLDYLIYGDYLGSGVPYELYEKRASNKPDTVFRREGDNARVNYAFTAFTAQNGARVVNGNCFTCHAGEIDGELIVGLGNSFSDYRRNMTTAAKMVNFGMKLKYKKDDEEMVAFGDFGKYFRAMAPRVQTNQPGVNPAARLAEACMMHRDPKDLTYRDEPQYEVGEYNIASDVPPLWNVAKKNALYYNAVGRGDFTKLLFQASVLGIPDSAAARSAVSNFKDVYAWLCSLEPPAYPRSVNQDLAAKGKLLFEDRCSKCHGTYGENETYPNKVIALDIIDTDPLYAAYGYESGIIDWYNDSWFSNSYPRSYFEPEMGYIAPPLDGIWATAPYLHNGSVPTLDDLLNSKQRPAYWAKQRKYDYEKVGWSYAVAEDGKGDWTYDTTLPAYSNKGHDFGDKLDNDERKAVVEYLKTL</sequence>
<dbReference type="Pfam" id="PF21419">
    <property type="entry name" value="RoxA-like_Cyt-c"/>
    <property type="match status" value="1"/>
</dbReference>
<dbReference type="OrthoDB" id="9805202at2"/>
<reference evidence="7 8" key="1">
    <citation type="submission" date="2017-10" db="EMBL/GenBank/DDBJ databases">
        <title>The draft genome sequence of Lewinella nigricans NBRC 102662.</title>
        <authorList>
            <person name="Wang K."/>
        </authorList>
    </citation>
    <scope>NUCLEOTIDE SEQUENCE [LARGE SCALE GENOMIC DNA]</scope>
    <source>
        <strain evidence="7 8">NBRC 102662</strain>
    </source>
</reference>
<protein>
    <recommendedName>
        <fullName evidence="6">Cytochrome c domain-containing protein</fullName>
    </recommendedName>
</protein>
<dbReference type="InterPro" id="IPR009056">
    <property type="entry name" value="Cyt_c-like_dom"/>
</dbReference>
<proteinExistence type="predicted"/>
<dbReference type="AlphaFoldDB" id="A0A2D0NIQ0"/>
<dbReference type="PROSITE" id="PS51007">
    <property type="entry name" value="CYTC"/>
    <property type="match status" value="1"/>
</dbReference>
<evidence type="ECO:0000256" key="2">
    <source>
        <dbReference type="ARBA" id="ARBA00022723"/>
    </source>
</evidence>
<dbReference type="GO" id="GO:0004130">
    <property type="term" value="F:cytochrome-c peroxidase activity"/>
    <property type="evidence" value="ECO:0007669"/>
    <property type="project" value="TreeGrafter"/>
</dbReference>
<feature type="signal peptide" evidence="5">
    <location>
        <begin position="1"/>
        <end position="20"/>
    </location>
</feature>
<dbReference type="PROSITE" id="PS51257">
    <property type="entry name" value="PROKAR_LIPOPROTEIN"/>
    <property type="match status" value="1"/>
</dbReference>
<dbReference type="InterPro" id="IPR051395">
    <property type="entry name" value="Cytochrome_c_Peroxidase/MauG"/>
</dbReference>
<evidence type="ECO:0000259" key="6">
    <source>
        <dbReference type="PROSITE" id="PS51007"/>
    </source>
</evidence>
<dbReference type="PANTHER" id="PTHR30600">
    <property type="entry name" value="CYTOCHROME C PEROXIDASE-RELATED"/>
    <property type="match status" value="1"/>
</dbReference>
<dbReference type="InterPro" id="IPR036909">
    <property type="entry name" value="Cyt_c-like_dom_sf"/>
</dbReference>